<keyword evidence="5 6" id="KW-0472">Membrane</keyword>
<evidence type="ECO:0000313" key="9">
    <source>
        <dbReference type="Proteomes" id="UP001597045"/>
    </source>
</evidence>
<evidence type="ECO:0000313" key="8">
    <source>
        <dbReference type="EMBL" id="MFD1046844.1"/>
    </source>
</evidence>
<evidence type="ECO:0000256" key="2">
    <source>
        <dbReference type="ARBA" id="ARBA00022475"/>
    </source>
</evidence>
<feature type="transmembrane region" description="Helical" evidence="6">
    <location>
        <begin position="277"/>
        <end position="300"/>
    </location>
</feature>
<protein>
    <submittedName>
        <fullName evidence="8">ATP-binding cassette domain-containing protein</fullName>
    </submittedName>
</protein>
<feature type="transmembrane region" description="Helical" evidence="6">
    <location>
        <begin position="58"/>
        <end position="75"/>
    </location>
</feature>
<feature type="transmembrane region" description="Helical" evidence="6">
    <location>
        <begin position="81"/>
        <end position="102"/>
    </location>
</feature>
<reference evidence="9" key="1">
    <citation type="journal article" date="2019" name="Int. J. Syst. Evol. Microbiol.">
        <title>The Global Catalogue of Microorganisms (GCM) 10K type strain sequencing project: providing services to taxonomists for standard genome sequencing and annotation.</title>
        <authorList>
            <consortium name="The Broad Institute Genomics Platform"/>
            <consortium name="The Broad Institute Genome Sequencing Center for Infectious Disease"/>
            <person name="Wu L."/>
            <person name="Ma J."/>
        </authorList>
    </citation>
    <scope>NUCLEOTIDE SEQUENCE [LARGE SCALE GENOMIC DNA]</scope>
    <source>
        <strain evidence="9">JCM 31486</strain>
    </source>
</reference>
<feature type="transmembrane region" description="Helical" evidence="6">
    <location>
        <begin position="250"/>
        <end position="271"/>
    </location>
</feature>
<dbReference type="Pfam" id="PF00005">
    <property type="entry name" value="ABC_tran"/>
    <property type="match status" value="1"/>
</dbReference>
<dbReference type="CDD" id="cd06581">
    <property type="entry name" value="TM_PBP1_LivM_like"/>
    <property type="match status" value="1"/>
</dbReference>
<feature type="domain" description="ABC transporter" evidence="7">
    <location>
        <begin position="346"/>
        <end position="378"/>
    </location>
</feature>
<dbReference type="Gene3D" id="3.40.50.300">
    <property type="entry name" value="P-loop containing nucleotide triphosphate hydrolases"/>
    <property type="match status" value="1"/>
</dbReference>
<accession>A0ABW3MB60</accession>
<dbReference type="PANTHER" id="PTHR30482">
    <property type="entry name" value="HIGH-AFFINITY BRANCHED-CHAIN AMINO ACID TRANSPORT SYSTEM PERMEASE"/>
    <property type="match status" value="1"/>
</dbReference>
<dbReference type="InterPro" id="IPR001851">
    <property type="entry name" value="ABC_transp_permease"/>
</dbReference>
<evidence type="ECO:0000256" key="3">
    <source>
        <dbReference type="ARBA" id="ARBA00022692"/>
    </source>
</evidence>
<proteinExistence type="predicted"/>
<dbReference type="SUPFAM" id="SSF52540">
    <property type="entry name" value="P-loop containing nucleoside triphosphate hydrolases"/>
    <property type="match status" value="1"/>
</dbReference>
<keyword evidence="8" id="KW-0547">Nucleotide-binding</keyword>
<keyword evidence="3 6" id="KW-0812">Transmembrane</keyword>
<evidence type="ECO:0000259" key="7">
    <source>
        <dbReference type="Pfam" id="PF00005"/>
    </source>
</evidence>
<feature type="transmembrane region" description="Helical" evidence="6">
    <location>
        <begin position="109"/>
        <end position="130"/>
    </location>
</feature>
<keyword evidence="8" id="KW-0067">ATP-binding</keyword>
<evidence type="ECO:0000256" key="1">
    <source>
        <dbReference type="ARBA" id="ARBA00004651"/>
    </source>
</evidence>
<evidence type="ECO:0000256" key="4">
    <source>
        <dbReference type="ARBA" id="ARBA00022989"/>
    </source>
</evidence>
<dbReference type="Proteomes" id="UP001597045">
    <property type="component" value="Unassembled WGS sequence"/>
</dbReference>
<dbReference type="InterPro" id="IPR003439">
    <property type="entry name" value="ABC_transporter-like_ATP-bd"/>
</dbReference>
<dbReference type="InterPro" id="IPR043428">
    <property type="entry name" value="LivM-like"/>
</dbReference>
<evidence type="ECO:0000256" key="6">
    <source>
        <dbReference type="SAM" id="Phobius"/>
    </source>
</evidence>
<feature type="transmembrane region" description="Helical" evidence="6">
    <location>
        <begin position="27"/>
        <end position="46"/>
    </location>
</feature>
<dbReference type="GO" id="GO:0005524">
    <property type="term" value="F:ATP binding"/>
    <property type="evidence" value="ECO:0007669"/>
    <property type="project" value="UniProtKB-KW"/>
</dbReference>
<dbReference type="InterPro" id="IPR027417">
    <property type="entry name" value="P-loop_NTPase"/>
</dbReference>
<feature type="transmembrane region" description="Helical" evidence="6">
    <location>
        <begin position="225"/>
        <end position="243"/>
    </location>
</feature>
<dbReference type="PANTHER" id="PTHR30482:SF10">
    <property type="entry name" value="HIGH-AFFINITY BRANCHED-CHAIN AMINO ACID TRANSPORT PROTEIN BRAE"/>
    <property type="match status" value="1"/>
</dbReference>
<feature type="transmembrane region" description="Helical" evidence="6">
    <location>
        <begin position="200"/>
        <end position="219"/>
    </location>
</feature>
<evidence type="ECO:0000256" key="5">
    <source>
        <dbReference type="ARBA" id="ARBA00023136"/>
    </source>
</evidence>
<organism evidence="8 9">
    <name type="scientific">Kibdelosporangium lantanae</name>
    <dbReference type="NCBI Taxonomy" id="1497396"/>
    <lineage>
        <taxon>Bacteria</taxon>
        <taxon>Bacillati</taxon>
        <taxon>Actinomycetota</taxon>
        <taxon>Actinomycetes</taxon>
        <taxon>Pseudonocardiales</taxon>
        <taxon>Pseudonocardiaceae</taxon>
        <taxon>Kibdelosporangium</taxon>
    </lineage>
</organism>
<name>A0ABW3MB60_9PSEU</name>
<dbReference type="Pfam" id="PF02653">
    <property type="entry name" value="BPD_transp_2"/>
    <property type="match status" value="1"/>
</dbReference>
<keyword evidence="2" id="KW-1003">Cell membrane</keyword>
<keyword evidence="4 6" id="KW-1133">Transmembrane helix</keyword>
<feature type="transmembrane region" description="Helical" evidence="6">
    <location>
        <begin position="150"/>
        <end position="168"/>
    </location>
</feature>
<sequence length="416" mass="43862">MRTYVPLAVLLALVAYPVVDPDAAYPQTVLLLAFLLAIQSVSWNIISGFAGYVSLGHSVFLGIGAYTAGILSTRWNVNPLVLAPLSGVVAVVVAVLVGSVVLRAKGPAFVIITIALLLVFQLSTVNIPGLTNGSDGITLELPPWSSNTPFYYVFLGLLVVTFLASAWIRRTKFGTGLVAIREDEGKAAAIGIPTTLYKNLAYAASAFFVGVAGAVYAYFLTFLNPLGAFDILTSVMVVLGALVGGRGTLWGPVVGAFIVSLVGEAATSYGGGSQSRLVIFGVALVVIVLFLPDGILPALARKKEKVTYVSSPEHRPVEVRPRQAFSENLLELRDVHKSFGGLTAVDGVDLVVPRGSITALIGPNGSGKTTLFNLVTGHPFSNSPFLESSRYQNRDQFRRIGLRPASPAALASGVCE</sequence>
<dbReference type="EMBL" id="JBHTIS010000813">
    <property type="protein sequence ID" value="MFD1046844.1"/>
    <property type="molecule type" value="Genomic_DNA"/>
</dbReference>
<comment type="subcellular location">
    <subcellularLocation>
        <location evidence="1">Cell membrane</location>
        <topology evidence="1">Multi-pass membrane protein</topology>
    </subcellularLocation>
</comment>
<gene>
    <name evidence="8" type="ORF">ACFQ1S_15450</name>
</gene>
<keyword evidence="9" id="KW-1185">Reference proteome</keyword>
<comment type="caution">
    <text evidence="8">The sequence shown here is derived from an EMBL/GenBank/DDBJ whole genome shotgun (WGS) entry which is preliminary data.</text>
</comment>